<proteinExistence type="predicted"/>
<evidence type="ECO:0000313" key="2">
    <source>
        <dbReference type="EMBL" id="TCO78720.1"/>
    </source>
</evidence>
<dbReference type="SUPFAM" id="SSF82866">
    <property type="entry name" value="Multidrug efflux transporter AcrB transmembrane domain"/>
    <property type="match status" value="2"/>
</dbReference>
<feature type="transmembrane region" description="Helical" evidence="1">
    <location>
        <begin position="864"/>
        <end position="881"/>
    </location>
</feature>
<dbReference type="Pfam" id="PF00873">
    <property type="entry name" value="ACR_tran"/>
    <property type="match status" value="1"/>
</dbReference>
<name>A0A4V6NPH2_9FIRM</name>
<dbReference type="Gene3D" id="3.30.70.1440">
    <property type="entry name" value="Multidrug efflux transporter AcrB pore domain"/>
    <property type="match status" value="1"/>
</dbReference>
<dbReference type="GO" id="GO:0005886">
    <property type="term" value="C:plasma membrane"/>
    <property type="evidence" value="ECO:0007669"/>
    <property type="project" value="TreeGrafter"/>
</dbReference>
<dbReference type="Gene3D" id="1.20.1640.10">
    <property type="entry name" value="Multidrug efflux transporter AcrB transmembrane domain"/>
    <property type="match status" value="2"/>
</dbReference>
<feature type="transmembrane region" description="Helical" evidence="1">
    <location>
        <begin position="460"/>
        <end position="487"/>
    </location>
</feature>
<feature type="transmembrane region" description="Helical" evidence="1">
    <location>
        <begin position="12"/>
        <end position="28"/>
    </location>
</feature>
<dbReference type="SUPFAM" id="SSF82693">
    <property type="entry name" value="Multidrug efflux transporter AcrB pore domain, PN1, PN2, PC1 and PC2 subdomains"/>
    <property type="match status" value="2"/>
</dbReference>
<keyword evidence="3" id="KW-1185">Reference proteome</keyword>
<dbReference type="RefSeq" id="WP_132243244.1">
    <property type="nucleotide sequence ID" value="NZ_SLWV01000004.1"/>
</dbReference>
<dbReference type="OrthoDB" id="9757876at2"/>
<feature type="transmembrane region" description="Helical" evidence="1">
    <location>
        <begin position="386"/>
        <end position="410"/>
    </location>
</feature>
<comment type="caution">
    <text evidence="2">The sequence shown here is derived from an EMBL/GenBank/DDBJ whole genome shotgun (WGS) entry which is preliminary data.</text>
</comment>
<evidence type="ECO:0000256" key="1">
    <source>
        <dbReference type="SAM" id="Phobius"/>
    </source>
</evidence>
<dbReference type="InterPro" id="IPR001036">
    <property type="entry name" value="Acrflvin-R"/>
</dbReference>
<protein>
    <submittedName>
        <fullName evidence="2">Multidrug efflux pump subunit AcrB</fullName>
    </submittedName>
</protein>
<feature type="transmembrane region" description="Helical" evidence="1">
    <location>
        <begin position="991"/>
        <end position="1014"/>
    </location>
</feature>
<dbReference type="InterPro" id="IPR027463">
    <property type="entry name" value="AcrB_DN_DC_subdom"/>
</dbReference>
<keyword evidence="1" id="KW-1133">Transmembrane helix</keyword>
<feature type="transmembrane region" description="Helical" evidence="1">
    <location>
        <begin position="912"/>
        <end position="935"/>
    </location>
</feature>
<feature type="transmembrane region" description="Helical" evidence="1">
    <location>
        <begin position="888"/>
        <end position="906"/>
    </location>
</feature>
<keyword evidence="1" id="KW-0472">Membrane</keyword>
<dbReference type="EMBL" id="SLWV01000004">
    <property type="protein sequence ID" value="TCO78720.1"/>
    <property type="molecule type" value="Genomic_DNA"/>
</dbReference>
<keyword evidence="1" id="KW-0812">Transmembrane</keyword>
<dbReference type="Proteomes" id="UP000294919">
    <property type="component" value="Unassembled WGS sequence"/>
</dbReference>
<dbReference type="AlphaFoldDB" id="A0A4V6NPH2"/>
<feature type="transmembrane region" description="Helical" evidence="1">
    <location>
        <begin position="331"/>
        <end position="349"/>
    </location>
</feature>
<feature type="transmembrane region" description="Helical" evidence="1">
    <location>
        <begin position="963"/>
        <end position="985"/>
    </location>
</feature>
<dbReference type="SUPFAM" id="SSF82714">
    <property type="entry name" value="Multidrug efflux transporter AcrB TolC docking domain, DN and DC subdomains"/>
    <property type="match status" value="2"/>
</dbReference>
<feature type="transmembrane region" description="Helical" evidence="1">
    <location>
        <begin position="430"/>
        <end position="448"/>
    </location>
</feature>
<dbReference type="PANTHER" id="PTHR32063">
    <property type="match status" value="1"/>
</dbReference>
<dbReference type="Gene3D" id="3.30.2090.10">
    <property type="entry name" value="Multidrug efflux transporter AcrB TolC docking domain, DN and DC subdomains"/>
    <property type="match status" value="2"/>
</dbReference>
<gene>
    <name evidence="2" type="ORF">EV214_104107</name>
</gene>
<feature type="transmembrane region" description="Helical" evidence="1">
    <location>
        <begin position="533"/>
        <end position="557"/>
    </location>
</feature>
<reference evidence="2 3" key="1">
    <citation type="submission" date="2019-03" db="EMBL/GenBank/DDBJ databases">
        <title>Genomic Encyclopedia of Type Strains, Phase IV (KMG-IV): sequencing the most valuable type-strain genomes for metagenomic binning, comparative biology and taxonomic classification.</title>
        <authorList>
            <person name="Goeker M."/>
        </authorList>
    </citation>
    <scope>NUCLEOTIDE SEQUENCE [LARGE SCALE GENOMIC DNA]</scope>
    <source>
        <strain evidence="2 3">DSM 102940</strain>
    </source>
</reference>
<dbReference type="GO" id="GO:0042910">
    <property type="term" value="F:xenobiotic transmembrane transporter activity"/>
    <property type="evidence" value="ECO:0007669"/>
    <property type="project" value="TreeGrafter"/>
</dbReference>
<accession>A0A4V6NPH2</accession>
<dbReference type="Gene3D" id="3.30.70.1430">
    <property type="entry name" value="Multidrug efflux transporter AcrB pore domain"/>
    <property type="match status" value="2"/>
</dbReference>
<dbReference type="Gene3D" id="3.30.70.1320">
    <property type="entry name" value="Multidrug efflux transporter AcrB pore domain like"/>
    <property type="match status" value="1"/>
</dbReference>
<evidence type="ECO:0000313" key="3">
    <source>
        <dbReference type="Proteomes" id="UP000294919"/>
    </source>
</evidence>
<dbReference type="PRINTS" id="PR00702">
    <property type="entry name" value="ACRIFLAVINRP"/>
</dbReference>
<sequence length="1031" mass="114287">MVKWSVNHRSIVMLICFFVFITGIFIYGDMERQENPNVVAPVAMVKCIYPGASPEDIEKLIVKPLETKINEISEIKKLESFSMDSIGVIKITLKDLSDAKIDNIWDDLKDDVDEVKKDLPEQAWEPEVETDFTETYGLLVALTGNQYSYQDLKEVAEALKDRLEEDPGVKAVDLDGEIDEQIHINLDMVKLEQYKIAPSTIAKLIKAHNVNIPGGNLEMGHIKVPVQTSGEYENMDELKNTVIGVSESGNPIYLKEIAEVVKIEEKKEVFNTLNNEKALVVGVKYAEGKNMVEIGKRLDVILDDFKEELYEGMNLTIFTDQADYVNTAIKLFQSNLISAIILVVLVVLLAMGSRSALVVSSSIPLIIMSVFVYMKLQGMQLHQVSIASLIISLSLLVANGIVANDSMYLYMEKGFDRETACIKGVNEVKIAILTSTLTSIASFLPLAMMQGTAGKFVKSLPILVSIALFSSYLTSLTMVPAMGYTFLKVKGEGKKKNILQRKLEQFVNIDKISKLILEKYKQSLGMGLKRPKFIIGIAVGALVVSLAIVPSLGVQLFPPVERDQYVIDVAVKEGSTAERTGEIVDKIGNVLLEDSSVDSFLAKVGDGPLKYYVTFTANNAASNKAQIIVNGKQKDIQHVQEMLDRKVPGARINVTKLENAMPVDFPIEVRISGEDIKELKRMANDVKEIVEEIPGGKNVQDTFGYDSYKLKINVNEEKANLVGLSNQDIAATVRMAINGYDVTKLKQDHIDDDDLSVIMKIPEEDKHNKEILEDLFFTSSITGKNVAIDQIATIDNEFALNKIIRRNTKRTITIGLFVKEGYNTENVQKKIEEAIKDYQWPKGYTMEIGGASEERNDAFTSMKIPSVIAVAIIYLVLVMQFGDLREPLIIMGTIPLSFIGIIWGLKLTGYPIGFMALLGAISLMGVVVNNGIVLLDYIKLLKEEHEILTEAIIEACATRIRPIMIGMITTVISLIPLGLSGGLLWAPMASAIIFGMLVSSLLTLYIIPSAYLIIEGEQSMIRKLVAYMQSK</sequence>
<dbReference type="PANTHER" id="PTHR32063:SF18">
    <property type="entry name" value="CATION EFFLUX SYSTEM PROTEIN"/>
    <property type="match status" value="1"/>
</dbReference>
<organism evidence="2 3">
    <name type="scientific">Marinisporobacter balticus</name>
    <dbReference type="NCBI Taxonomy" id="2018667"/>
    <lineage>
        <taxon>Bacteria</taxon>
        <taxon>Bacillati</taxon>
        <taxon>Bacillota</taxon>
        <taxon>Clostridia</taxon>
        <taxon>Peptostreptococcales</taxon>
        <taxon>Thermotaleaceae</taxon>
        <taxon>Marinisporobacter</taxon>
    </lineage>
</organism>